<sequence length="343" mass="38871">MKNTNLKEQHLKQKYTVPQSSQWTEITPDLLWVRLPLPMAFDHINVYLLRDEQGWALVDTGLFTESTRNCWATILDKLDAPLTKIIATHMHPDHIGCAGYLSELFHIPLYMSQTEYFASRALYAGAQGASVWGDKQYYSRAGFSEEQVAKFTQSSTGFKNIVSPLPLNFVRLKGGEKLSIGAKEWFLMEGNGHSPEHISLYCKDDGILISGDHVLPEITPNIGSYSTQPESNPLLAYLTTLVPFSQLPDETLVLPAHRHPFNNPRKRVHNITSHHHQHLNDLLVACRDGLTVKEALSVLFKRELDGAGLFFAIAEAYAHLNYLMYDQKITRTLSQNTYIYQTL</sequence>
<dbReference type="InterPro" id="IPR036866">
    <property type="entry name" value="RibonucZ/Hydroxyglut_hydro"/>
</dbReference>
<dbReference type="SUPFAM" id="SSF56281">
    <property type="entry name" value="Metallo-hydrolase/oxidoreductase"/>
    <property type="match status" value="1"/>
</dbReference>
<comment type="caution">
    <text evidence="2">The sequence shown here is derived from an EMBL/GenBank/DDBJ whole genome shotgun (WGS) entry which is preliminary data.</text>
</comment>
<dbReference type="InterPro" id="IPR050662">
    <property type="entry name" value="Sec-metab_biosynth-thioest"/>
</dbReference>
<dbReference type="Pfam" id="PF00753">
    <property type="entry name" value="Lactamase_B"/>
    <property type="match status" value="1"/>
</dbReference>
<evidence type="ECO:0000313" key="3">
    <source>
        <dbReference type="Proteomes" id="UP001165413"/>
    </source>
</evidence>
<dbReference type="AlphaFoldDB" id="A0AA42BME2"/>
<dbReference type="Gene3D" id="3.60.15.10">
    <property type="entry name" value="Ribonuclease Z/Hydroxyacylglutathione hydrolase-like"/>
    <property type="match status" value="1"/>
</dbReference>
<accession>A0AA42BME2</accession>
<dbReference type="Gene3D" id="1.10.10.10">
    <property type="entry name" value="Winged helix-like DNA-binding domain superfamily/Winged helix DNA-binding domain"/>
    <property type="match status" value="1"/>
</dbReference>
<evidence type="ECO:0000259" key="1">
    <source>
        <dbReference type="SMART" id="SM00849"/>
    </source>
</evidence>
<name>A0AA42BME2_9ALTE</name>
<gene>
    <name evidence="2" type="ORF">NLF92_12280</name>
</gene>
<feature type="domain" description="Metallo-beta-lactamase" evidence="1">
    <location>
        <begin position="43"/>
        <end position="257"/>
    </location>
</feature>
<reference evidence="2" key="1">
    <citation type="submission" date="2022-07" db="EMBL/GenBank/DDBJ databases">
        <title>Characterization of the Novel Bacterium Alteromonas immobilis LMIT006 and Alteromonas gregis LMIT007.</title>
        <authorList>
            <person name="Lin X."/>
        </authorList>
    </citation>
    <scope>NUCLEOTIDE SEQUENCE</scope>
    <source>
        <strain evidence="2">LMIT007</strain>
    </source>
</reference>
<dbReference type="Pfam" id="PF21221">
    <property type="entry name" value="B_lactamase-like_C"/>
    <property type="match status" value="1"/>
</dbReference>
<evidence type="ECO:0000313" key="2">
    <source>
        <dbReference type="EMBL" id="MCP3429715.1"/>
    </source>
</evidence>
<dbReference type="RefSeq" id="WP_254102399.1">
    <property type="nucleotide sequence ID" value="NZ_JANATA010000032.1"/>
</dbReference>
<dbReference type="EMBL" id="JANATA010000032">
    <property type="protein sequence ID" value="MCP3429715.1"/>
    <property type="molecule type" value="Genomic_DNA"/>
</dbReference>
<dbReference type="InterPro" id="IPR048933">
    <property type="entry name" value="B_lactamase-like_C"/>
</dbReference>
<proteinExistence type="predicted"/>
<dbReference type="Proteomes" id="UP001165413">
    <property type="component" value="Unassembled WGS sequence"/>
</dbReference>
<dbReference type="SMART" id="SM00849">
    <property type="entry name" value="Lactamase_B"/>
    <property type="match status" value="1"/>
</dbReference>
<dbReference type="PANTHER" id="PTHR23131:SF4">
    <property type="entry name" value="METALLO-BETA-LACTAMASE SUPERFAMILY POTEIN"/>
    <property type="match status" value="1"/>
</dbReference>
<dbReference type="InterPro" id="IPR036388">
    <property type="entry name" value="WH-like_DNA-bd_sf"/>
</dbReference>
<protein>
    <submittedName>
        <fullName evidence="2">MBL fold metallo-hydrolase</fullName>
    </submittedName>
</protein>
<keyword evidence="3" id="KW-1185">Reference proteome</keyword>
<dbReference type="InterPro" id="IPR001279">
    <property type="entry name" value="Metallo-B-lactamas"/>
</dbReference>
<organism evidence="2 3">
    <name type="scientific">Opacimonas viscosa</name>
    <dbReference type="NCBI Taxonomy" id="2961944"/>
    <lineage>
        <taxon>Bacteria</taxon>
        <taxon>Pseudomonadati</taxon>
        <taxon>Pseudomonadota</taxon>
        <taxon>Gammaproteobacteria</taxon>
        <taxon>Alteromonadales</taxon>
        <taxon>Alteromonadaceae</taxon>
        <taxon>Opacimonas</taxon>
    </lineage>
</organism>
<dbReference type="PANTHER" id="PTHR23131">
    <property type="entry name" value="ENDORIBONUCLEASE LACTB2"/>
    <property type="match status" value="1"/>
</dbReference>